<dbReference type="RefSeq" id="XP_033444954.1">
    <property type="nucleotide sequence ID" value="XM_033588839.1"/>
</dbReference>
<gene>
    <name evidence="1" type="ORF">M421DRAFT_274612</name>
</gene>
<dbReference type="PANTHER" id="PTHR37540:SF5">
    <property type="entry name" value="TRANSCRIPTION FACTOR DOMAIN-CONTAINING PROTEIN"/>
    <property type="match status" value="1"/>
</dbReference>
<protein>
    <recommendedName>
        <fullName evidence="3">Transcription factor domain-containing protein</fullName>
    </recommendedName>
</protein>
<dbReference type="Proteomes" id="UP000800082">
    <property type="component" value="Unassembled WGS sequence"/>
</dbReference>
<proteinExistence type="predicted"/>
<organism evidence="1 2">
    <name type="scientific">Didymella exigua CBS 183.55</name>
    <dbReference type="NCBI Taxonomy" id="1150837"/>
    <lineage>
        <taxon>Eukaryota</taxon>
        <taxon>Fungi</taxon>
        <taxon>Dikarya</taxon>
        <taxon>Ascomycota</taxon>
        <taxon>Pezizomycotina</taxon>
        <taxon>Dothideomycetes</taxon>
        <taxon>Pleosporomycetidae</taxon>
        <taxon>Pleosporales</taxon>
        <taxon>Pleosporineae</taxon>
        <taxon>Didymellaceae</taxon>
        <taxon>Didymella</taxon>
    </lineage>
</organism>
<evidence type="ECO:0000313" key="2">
    <source>
        <dbReference type="Proteomes" id="UP000800082"/>
    </source>
</evidence>
<reference evidence="1" key="1">
    <citation type="journal article" date="2020" name="Stud. Mycol.">
        <title>101 Dothideomycetes genomes: a test case for predicting lifestyles and emergence of pathogens.</title>
        <authorList>
            <person name="Haridas S."/>
            <person name="Albert R."/>
            <person name="Binder M."/>
            <person name="Bloem J."/>
            <person name="Labutti K."/>
            <person name="Salamov A."/>
            <person name="Andreopoulos B."/>
            <person name="Baker S."/>
            <person name="Barry K."/>
            <person name="Bills G."/>
            <person name="Bluhm B."/>
            <person name="Cannon C."/>
            <person name="Castanera R."/>
            <person name="Culley D."/>
            <person name="Daum C."/>
            <person name="Ezra D."/>
            <person name="Gonzalez J."/>
            <person name="Henrissat B."/>
            <person name="Kuo A."/>
            <person name="Liang C."/>
            <person name="Lipzen A."/>
            <person name="Lutzoni F."/>
            <person name="Magnuson J."/>
            <person name="Mondo S."/>
            <person name="Nolan M."/>
            <person name="Ohm R."/>
            <person name="Pangilinan J."/>
            <person name="Park H.-J."/>
            <person name="Ramirez L."/>
            <person name="Alfaro M."/>
            <person name="Sun H."/>
            <person name="Tritt A."/>
            <person name="Yoshinaga Y."/>
            <person name="Zwiers L.-H."/>
            <person name="Turgeon B."/>
            <person name="Goodwin S."/>
            <person name="Spatafora J."/>
            <person name="Crous P."/>
            <person name="Grigoriev I."/>
        </authorList>
    </citation>
    <scope>NUCLEOTIDE SEQUENCE</scope>
    <source>
        <strain evidence="1">CBS 183.55</strain>
    </source>
</reference>
<evidence type="ECO:0000313" key="1">
    <source>
        <dbReference type="EMBL" id="KAF1924702.1"/>
    </source>
</evidence>
<dbReference type="OrthoDB" id="3796409at2759"/>
<dbReference type="AlphaFoldDB" id="A0A6A5RAQ1"/>
<dbReference type="EMBL" id="ML978991">
    <property type="protein sequence ID" value="KAF1924702.1"/>
    <property type="molecule type" value="Genomic_DNA"/>
</dbReference>
<dbReference type="GeneID" id="54346486"/>
<accession>A0A6A5RAQ1</accession>
<evidence type="ECO:0008006" key="3">
    <source>
        <dbReference type="Google" id="ProtNLM"/>
    </source>
</evidence>
<dbReference type="PANTHER" id="PTHR37540">
    <property type="entry name" value="TRANSCRIPTION FACTOR (ACR-2), PUTATIVE-RELATED-RELATED"/>
    <property type="match status" value="1"/>
</dbReference>
<sequence>MSPYQDHPNRSTAKFFKRVVPPCSLESQPRNLDFKWLDHSDPDRATIVRMKARAWVNKSKEEAEKSKLESQRKAKLRDFKHTQRMGMIARRDSGYIPTKITELRSFDAFSILPGVRKDRYHLLQYFLSSPFMWDALPCCDDKHILENDKTLSVSTRENSIMWNMARGEVSFVVWLYSVVLIRDGMKGDFNSAEVQSWYIESLRKIRQDLADQTQLGRFSDYLINALACIQATSSFAGMFEAAVMHHNAMTKILKIRGNGDILMGLKQLSPWSMRAIQWCEFFVSAEQVQLPDIPYYAVNEPNMSPPSLVAETFALTQRSMESLPFFRGPLRTILYQLHQLGLVYARAPSSADVDRFVAGPLYDTEYALLKVLASQKQARRDSSDVEILLAEILQLYLWIGPRKMRPQGRLTSLLASRVALTLSLFMPSSDVQDDAESVGPSTIFSLLDLKSYSFHCHSRPYTVNNLVAWSLALATSAGAAVPIPEYQWLKRYYAMHIMTLGLHDDIDGYRSLVSNFPTVDGFDWIDLTGLFYEVRSY</sequence>
<keyword evidence="2" id="KW-1185">Reference proteome</keyword>
<name>A0A6A5RAQ1_9PLEO</name>